<reference evidence="2" key="1">
    <citation type="journal article" date="2014" name="Int. J. Syst. Evol. Microbiol.">
        <title>Complete genome sequence of Corynebacterium casei LMG S-19264T (=DSM 44701T), isolated from a smear-ripened cheese.</title>
        <authorList>
            <consortium name="US DOE Joint Genome Institute (JGI-PGF)"/>
            <person name="Walter F."/>
            <person name="Albersmeier A."/>
            <person name="Kalinowski J."/>
            <person name="Ruckert C."/>
        </authorList>
    </citation>
    <scope>NUCLEOTIDE SEQUENCE</scope>
    <source>
        <strain evidence="2">VKM Ac-1321</strain>
    </source>
</reference>
<name>A0A9W6KDD1_9ACTN</name>
<sequence length="165" mass="17514">MVLWPEAAEPAPRSRFALSPRAESVLDVVITVTGLIVATLLGVALAVVEAVWAPLRIGGFRVPASLVVALVTNPMLGWFAYTVTKRRLATLLPAAAWCVVWIMAAGRTTEGDMIITEDNWVGLLTLFAGPLAFAVGIYISNMRQHVAPTRATTAKPSPEPPPAGS</sequence>
<dbReference type="Proteomes" id="UP001143480">
    <property type="component" value="Unassembled WGS sequence"/>
</dbReference>
<evidence type="ECO:0000256" key="1">
    <source>
        <dbReference type="SAM" id="Phobius"/>
    </source>
</evidence>
<keyword evidence="1" id="KW-0472">Membrane</keyword>
<keyword evidence="1" id="KW-0812">Transmembrane</keyword>
<feature type="transmembrane region" description="Helical" evidence="1">
    <location>
        <begin position="60"/>
        <end position="81"/>
    </location>
</feature>
<dbReference type="EMBL" id="BSFP01000006">
    <property type="protein sequence ID" value="GLL00016.1"/>
    <property type="molecule type" value="Genomic_DNA"/>
</dbReference>
<accession>A0A9W6KDD1</accession>
<evidence type="ECO:0000313" key="2">
    <source>
        <dbReference type="EMBL" id="GLL00016.1"/>
    </source>
</evidence>
<proteinExistence type="predicted"/>
<reference evidence="2" key="2">
    <citation type="submission" date="2023-01" db="EMBL/GenBank/DDBJ databases">
        <authorList>
            <person name="Sun Q."/>
            <person name="Evtushenko L."/>
        </authorList>
    </citation>
    <scope>NUCLEOTIDE SEQUENCE</scope>
    <source>
        <strain evidence="2">VKM Ac-1321</strain>
    </source>
</reference>
<organism evidence="2 3">
    <name type="scientific">Dactylosporangium matsuzakiense</name>
    <dbReference type="NCBI Taxonomy" id="53360"/>
    <lineage>
        <taxon>Bacteria</taxon>
        <taxon>Bacillati</taxon>
        <taxon>Actinomycetota</taxon>
        <taxon>Actinomycetes</taxon>
        <taxon>Micromonosporales</taxon>
        <taxon>Micromonosporaceae</taxon>
        <taxon>Dactylosporangium</taxon>
    </lineage>
</organism>
<feature type="transmembrane region" description="Helical" evidence="1">
    <location>
        <begin position="120"/>
        <end position="140"/>
    </location>
</feature>
<feature type="transmembrane region" description="Helical" evidence="1">
    <location>
        <begin position="88"/>
        <end position="108"/>
    </location>
</feature>
<keyword evidence="1" id="KW-1133">Transmembrane helix</keyword>
<keyword evidence="3" id="KW-1185">Reference proteome</keyword>
<evidence type="ECO:0000313" key="3">
    <source>
        <dbReference type="Proteomes" id="UP001143480"/>
    </source>
</evidence>
<comment type="caution">
    <text evidence="2">The sequence shown here is derived from an EMBL/GenBank/DDBJ whole genome shotgun (WGS) entry which is preliminary data.</text>
</comment>
<dbReference type="AlphaFoldDB" id="A0A9W6KDD1"/>
<protein>
    <submittedName>
        <fullName evidence="2">Uncharacterized protein</fullName>
    </submittedName>
</protein>
<feature type="transmembrane region" description="Helical" evidence="1">
    <location>
        <begin position="25"/>
        <end position="48"/>
    </location>
</feature>
<gene>
    <name evidence="2" type="ORF">GCM10017581_017560</name>
</gene>